<reference evidence="1" key="2">
    <citation type="submission" date="2020-09" db="EMBL/GenBank/DDBJ databases">
        <authorList>
            <person name="Sun Q."/>
            <person name="Zhou Y."/>
        </authorList>
    </citation>
    <scope>NUCLEOTIDE SEQUENCE</scope>
    <source>
        <strain evidence="1">CGMCC 1.15367</strain>
    </source>
</reference>
<dbReference type="InterPro" id="IPR009267">
    <property type="entry name" value="NTP_transf_6"/>
</dbReference>
<evidence type="ECO:0008006" key="3">
    <source>
        <dbReference type="Google" id="ProtNLM"/>
    </source>
</evidence>
<keyword evidence="2" id="KW-1185">Reference proteome</keyword>
<proteinExistence type="predicted"/>
<evidence type="ECO:0000313" key="1">
    <source>
        <dbReference type="EMBL" id="GGD92431.1"/>
    </source>
</evidence>
<gene>
    <name evidence="1" type="ORF">GCM10011390_08910</name>
</gene>
<dbReference type="PANTHER" id="PTHR39166">
    <property type="entry name" value="BLL1166 PROTEIN"/>
    <property type="match status" value="1"/>
</dbReference>
<dbReference type="Pfam" id="PF06042">
    <property type="entry name" value="NTP_transf_6"/>
    <property type="match status" value="1"/>
</dbReference>
<dbReference type="RefSeq" id="WP_188906978.1">
    <property type="nucleotide sequence ID" value="NZ_BMIQ01000001.1"/>
</dbReference>
<sequence>MTGDESERFMRIVCADPINAALLERLAALRIENGFLVAGCLFQTYWNHLAGRPGSQGIKDYDIFYFDGRDLSYEAEDAVLTRIRAATADLGIAIDVKNQARVHLWYERRFGHAYPPLQSCEDGIERYLVACTCLGIAVEDRRLYAPNGFGELSAGLLRRNPNNSCDRARFLEKAESYRARWPWLRIMDEPLA</sequence>
<comment type="caution">
    <text evidence="1">The sequence shown here is derived from an EMBL/GenBank/DDBJ whole genome shotgun (WGS) entry which is preliminary data.</text>
</comment>
<dbReference type="AlphaFoldDB" id="A0A916ZFP1"/>
<dbReference type="Proteomes" id="UP000644699">
    <property type="component" value="Unassembled WGS sequence"/>
</dbReference>
<dbReference type="PANTHER" id="PTHR39166:SF1">
    <property type="entry name" value="BLL1166 PROTEIN"/>
    <property type="match status" value="1"/>
</dbReference>
<evidence type="ECO:0000313" key="2">
    <source>
        <dbReference type="Proteomes" id="UP000644699"/>
    </source>
</evidence>
<accession>A0A916ZFP1</accession>
<protein>
    <recommendedName>
        <fullName evidence="3">Nucleotidyltransferase family protein</fullName>
    </recommendedName>
</protein>
<name>A0A916ZFP1_9HYPH</name>
<reference evidence="1" key="1">
    <citation type="journal article" date="2014" name="Int. J. Syst. Evol. Microbiol.">
        <title>Complete genome sequence of Corynebacterium casei LMG S-19264T (=DSM 44701T), isolated from a smear-ripened cheese.</title>
        <authorList>
            <consortium name="US DOE Joint Genome Institute (JGI-PGF)"/>
            <person name="Walter F."/>
            <person name="Albersmeier A."/>
            <person name="Kalinowski J."/>
            <person name="Ruckert C."/>
        </authorList>
    </citation>
    <scope>NUCLEOTIDE SEQUENCE</scope>
    <source>
        <strain evidence="1">CGMCC 1.15367</strain>
    </source>
</reference>
<organism evidence="1 2">
    <name type="scientific">Aureimonas endophytica</name>
    <dbReference type="NCBI Taxonomy" id="2027858"/>
    <lineage>
        <taxon>Bacteria</taxon>
        <taxon>Pseudomonadati</taxon>
        <taxon>Pseudomonadota</taxon>
        <taxon>Alphaproteobacteria</taxon>
        <taxon>Hyphomicrobiales</taxon>
        <taxon>Aurantimonadaceae</taxon>
        <taxon>Aureimonas</taxon>
    </lineage>
</organism>
<dbReference type="EMBL" id="BMIQ01000001">
    <property type="protein sequence ID" value="GGD92431.1"/>
    <property type="molecule type" value="Genomic_DNA"/>
</dbReference>